<dbReference type="InterPro" id="IPR014729">
    <property type="entry name" value="Rossmann-like_a/b/a_fold"/>
</dbReference>
<evidence type="ECO:0000313" key="1">
    <source>
        <dbReference type="EMBL" id="CRY95666.1"/>
    </source>
</evidence>
<dbReference type="EMBL" id="LN853328">
    <property type="protein sequence ID" value="CRY95666.1"/>
    <property type="molecule type" value="Genomic_DNA"/>
</dbReference>
<dbReference type="AlphaFoldDB" id="A0A0H5Q119"/>
<reference evidence="1" key="1">
    <citation type="submission" date="2015-06" db="EMBL/GenBank/DDBJ databases">
        <authorList>
            <person name="Joergensen T."/>
        </authorList>
    </citation>
    <scope>NUCLEOTIDE SEQUENCE</scope>
    <source>
        <strain evidence="1">RGRH0711</strain>
    </source>
</reference>
<accession>A0A0H5Q119</accession>
<evidence type="ECO:0008006" key="2">
    <source>
        <dbReference type="Google" id="ProtNLM"/>
    </source>
</evidence>
<protein>
    <recommendedName>
        <fullName evidence="2">Phosphoadenosine phosphosulphate reductase domain-containing protein</fullName>
    </recommendedName>
</protein>
<dbReference type="SUPFAM" id="SSF52402">
    <property type="entry name" value="Adenine nucleotide alpha hydrolases-like"/>
    <property type="match status" value="1"/>
</dbReference>
<dbReference type="Gene3D" id="3.40.50.620">
    <property type="entry name" value="HUPs"/>
    <property type="match status" value="1"/>
</dbReference>
<proteinExistence type="predicted"/>
<sequence>MKYVACCSFGKDSLATVILAKRHNEPLDAVVYARVMYDKNRSAELPEHEDFIVNTAIPKLKSWGIETIVVDSPKTFLDCFYRVRSRGENVGKIVGFPIPNRCEVQRDCKLPSFKLVDGMFDPNNTTWYVGIAIDEQKRLARLEGTSKVSLLAKYGYTEEMAAELCKEEGLYSPIYSYTKRGGCFFCPNASESETLSQG</sequence>
<name>A0A0H5Q119_9ZZZZ</name>
<organism evidence="1">
    <name type="scientific">uncultured prokaryote</name>
    <dbReference type="NCBI Taxonomy" id="198431"/>
    <lineage>
        <taxon>unclassified sequences</taxon>
        <taxon>environmental samples</taxon>
    </lineage>
</organism>
<reference evidence="1" key="2">
    <citation type="submission" date="2015-07" db="EMBL/GenBank/DDBJ databases">
        <title>Plasmids, circular viruses and viroids from rat gut.</title>
        <authorList>
            <person name="Jorgensen T.J."/>
            <person name="Hansen M.A."/>
            <person name="Xu Z."/>
            <person name="Tabak M.A."/>
            <person name="Sorensen S.J."/>
            <person name="Hansen L.H."/>
        </authorList>
    </citation>
    <scope>NUCLEOTIDE SEQUENCE</scope>
    <source>
        <strain evidence="1">RGRH0711</strain>
    </source>
</reference>